<dbReference type="PANTHER" id="PTHR43190">
    <property type="entry name" value="N-ACETYL-D-GLUCOSAMINE KINASE"/>
    <property type="match status" value="1"/>
</dbReference>
<reference evidence="2 3" key="1">
    <citation type="submission" date="2023-11" db="EMBL/GenBank/DDBJ databases">
        <title>MicrobeMod: A computational toolkit for identifying prokaryotic methylation and restriction-modification with nanopore sequencing.</title>
        <authorList>
            <person name="Crits-Christoph A."/>
            <person name="Kang S.C."/>
            <person name="Lee H."/>
            <person name="Ostrov N."/>
        </authorList>
    </citation>
    <scope>NUCLEOTIDE SEQUENCE [LARGE SCALE GENOMIC DNA]</scope>
    <source>
        <strain evidence="2 3">ATCC 25935</strain>
    </source>
</reference>
<dbReference type="InterPro" id="IPR002731">
    <property type="entry name" value="ATPase_BadF"/>
</dbReference>
<proteinExistence type="predicted"/>
<evidence type="ECO:0000259" key="1">
    <source>
        <dbReference type="Pfam" id="PF01869"/>
    </source>
</evidence>
<dbReference type="InterPro" id="IPR043129">
    <property type="entry name" value="ATPase_NBD"/>
</dbReference>
<organism evidence="2 3">
    <name type="scientific">Duganella zoogloeoides</name>
    <dbReference type="NCBI Taxonomy" id="75659"/>
    <lineage>
        <taxon>Bacteria</taxon>
        <taxon>Pseudomonadati</taxon>
        <taxon>Pseudomonadota</taxon>
        <taxon>Betaproteobacteria</taxon>
        <taxon>Burkholderiales</taxon>
        <taxon>Oxalobacteraceae</taxon>
        <taxon>Telluria group</taxon>
        <taxon>Duganella</taxon>
    </lineage>
</organism>
<accession>A0ABZ0XVU5</accession>
<name>A0ABZ0XVU5_9BURK</name>
<evidence type="ECO:0000313" key="2">
    <source>
        <dbReference type="EMBL" id="WQH03377.1"/>
    </source>
</evidence>
<sequence>MIEFLIGVDGGGSGTRACLAHSPHQASGIPVHLGAGTAGPSGLSLGIANAWTAVEQAIAAAFASAGLPVAPRTAIGLGLGLAGVHNRQWAAQFTAANPGYASLALASDGHTTVLGAHDGAAGAIIALGTGSVGEVRLADGRHLEVGGWGFPSGDEAGGAWIGLHAINHMQQSFDGRRPADAFADAVAQACGVAPGGPRDPAAREILQQWLAAASQTRYAQLAPVVLQHAASNDAARAILQAAGTQVARLAHAMDADGTLPIALCGGLAAPLRPYLPPALLARVVPARGDSAAGALRLIHQHLNQ</sequence>
<dbReference type="Pfam" id="PF01869">
    <property type="entry name" value="BcrAD_BadFG"/>
    <property type="match status" value="1"/>
</dbReference>
<dbReference type="PANTHER" id="PTHR43190:SF3">
    <property type="entry name" value="N-ACETYL-D-GLUCOSAMINE KINASE"/>
    <property type="match status" value="1"/>
</dbReference>
<dbReference type="GeneID" id="43163474"/>
<dbReference type="InterPro" id="IPR052519">
    <property type="entry name" value="Euk-type_GlcNAc_Kinase"/>
</dbReference>
<dbReference type="CDD" id="cd24082">
    <property type="entry name" value="ASKHA_NBD_GspK-like"/>
    <property type="match status" value="1"/>
</dbReference>
<dbReference type="Proteomes" id="UP001326110">
    <property type="component" value="Chromosome"/>
</dbReference>
<gene>
    <name evidence="2" type="ORF">SR858_20310</name>
</gene>
<dbReference type="RefSeq" id="WP_019921724.1">
    <property type="nucleotide sequence ID" value="NZ_CP140152.1"/>
</dbReference>
<dbReference type="Gene3D" id="3.30.420.40">
    <property type="match status" value="2"/>
</dbReference>
<evidence type="ECO:0000313" key="3">
    <source>
        <dbReference type="Proteomes" id="UP001326110"/>
    </source>
</evidence>
<keyword evidence="3" id="KW-1185">Reference proteome</keyword>
<protein>
    <submittedName>
        <fullName evidence="2">BadF/BadG/BcrA/BcrD ATPase family protein</fullName>
    </submittedName>
</protein>
<dbReference type="SUPFAM" id="SSF53067">
    <property type="entry name" value="Actin-like ATPase domain"/>
    <property type="match status" value="2"/>
</dbReference>
<dbReference type="EMBL" id="CP140152">
    <property type="protein sequence ID" value="WQH03377.1"/>
    <property type="molecule type" value="Genomic_DNA"/>
</dbReference>
<feature type="domain" description="ATPase BadF/BadG/BcrA/BcrD type" evidence="1">
    <location>
        <begin position="6"/>
        <end position="256"/>
    </location>
</feature>